<reference evidence="10 11" key="1">
    <citation type="journal article" date="2016" name="Mol. Biol. Evol.">
        <title>Genome-Wide Survey of Gut Fungi (Harpellales) Reveals the First Horizontally Transferred Ubiquitin Gene from a Mosquito Host.</title>
        <authorList>
            <person name="Wang Y."/>
            <person name="White M.M."/>
            <person name="Kvist S."/>
            <person name="Moncalvo J.M."/>
        </authorList>
    </citation>
    <scope>NUCLEOTIDE SEQUENCE [LARGE SCALE GENOMIC DNA]</scope>
    <source>
        <strain evidence="10 11">ALG-7-W6</strain>
    </source>
</reference>
<dbReference type="Gene3D" id="3.40.20.10">
    <property type="entry name" value="Severin"/>
    <property type="match status" value="2"/>
</dbReference>
<dbReference type="GO" id="GO:0003785">
    <property type="term" value="F:actin monomer binding"/>
    <property type="evidence" value="ECO:0007669"/>
    <property type="project" value="TreeGrafter"/>
</dbReference>
<evidence type="ECO:0000256" key="3">
    <source>
        <dbReference type="ARBA" id="ARBA00022490"/>
    </source>
</evidence>
<dbReference type="SMART" id="SM00102">
    <property type="entry name" value="ADF"/>
    <property type="match status" value="1"/>
</dbReference>
<comment type="subunit">
    <text evidence="7">Interacts with G-actin; ADP-actin form.</text>
</comment>
<accession>A0A1R0H5M7</accession>
<dbReference type="SUPFAM" id="SSF55753">
    <property type="entry name" value="Actin depolymerizing proteins"/>
    <property type="match status" value="2"/>
</dbReference>
<keyword evidence="5" id="KW-0009">Actin-binding</keyword>
<comment type="subcellular location">
    <subcellularLocation>
        <location evidence="1">Cytoplasm</location>
        <location evidence="1">Cytoskeleton</location>
    </subcellularLocation>
</comment>
<evidence type="ECO:0000313" key="10">
    <source>
        <dbReference type="EMBL" id="OLY84416.1"/>
    </source>
</evidence>
<dbReference type="OrthoDB" id="10006997at2759"/>
<evidence type="ECO:0000256" key="6">
    <source>
        <dbReference type="ARBA" id="ARBA00023212"/>
    </source>
</evidence>
<dbReference type="PROSITE" id="PS51263">
    <property type="entry name" value="ADF_H"/>
    <property type="match status" value="2"/>
</dbReference>
<dbReference type="PANTHER" id="PTHR13759:SF1">
    <property type="entry name" value="TWINFILIN"/>
    <property type="match status" value="1"/>
</dbReference>
<evidence type="ECO:0000256" key="2">
    <source>
        <dbReference type="ARBA" id="ARBA00009557"/>
    </source>
</evidence>
<evidence type="ECO:0000313" key="11">
    <source>
        <dbReference type="Proteomes" id="UP000187455"/>
    </source>
</evidence>
<keyword evidence="6" id="KW-0206">Cytoskeleton</keyword>
<dbReference type="InterPro" id="IPR002108">
    <property type="entry name" value="ADF-H"/>
</dbReference>
<dbReference type="GO" id="GO:0005884">
    <property type="term" value="C:actin filament"/>
    <property type="evidence" value="ECO:0007669"/>
    <property type="project" value="TreeGrafter"/>
</dbReference>
<dbReference type="GO" id="GO:0030042">
    <property type="term" value="P:actin filament depolymerization"/>
    <property type="evidence" value="ECO:0007669"/>
    <property type="project" value="TreeGrafter"/>
</dbReference>
<dbReference type="PANTHER" id="PTHR13759">
    <property type="entry name" value="TWINFILIN"/>
    <property type="match status" value="1"/>
</dbReference>
<sequence>MDIVAEIPATDDFNSDYSKLLKNLEVSKPCYILLNTFYISSHLYKNPSSLENSVHQTKWINVLYVPDSSMVRDKMIYSSSRSNLISIIGSGNYKSSIFATHSSELSLEEISSFFHESNSGIKSVADVEPQVINPDSEMNGLSHRTTSISNLSIELDSAAKESLHSLHVGKLYLIVLKINPSTQVIELDGSSDDIKQCNDISSLFPVDEPRFGYFLYKYESPQLPSASLQVHRLADIEEGCYQVPIFIYCCPEDSNIKLKMIYSTTKTSLLNLIHSNVGLVEKLRIEVNNNADLTMDLILERLNSLKVSSTANSNASSSYQTSGFSFDDNPMLNKPILGKSNGRFTKPSAPGRKK</sequence>
<dbReference type="GO" id="GO:0051015">
    <property type="term" value="F:actin filament binding"/>
    <property type="evidence" value="ECO:0007669"/>
    <property type="project" value="TreeGrafter"/>
</dbReference>
<dbReference type="Pfam" id="PF00241">
    <property type="entry name" value="Cofilin_ADF"/>
    <property type="match status" value="2"/>
</dbReference>
<protein>
    <submittedName>
        <fullName evidence="10">Twinfilin-1</fullName>
    </submittedName>
</protein>
<dbReference type="InterPro" id="IPR029006">
    <property type="entry name" value="ADF-H/Gelsolin-like_dom_sf"/>
</dbReference>
<dbReference type="EMBL" id="LSSL01000504">
    <property type="protein sequence ID" value="OLY84416.1"/>
    <property type="molecule type" value="Genomic_DNA"/>
</dbReference>
<gene>
    <name evidence="10" type="ORF">AYI68_g1421</name>
</gene>
<dbReference type="Proteomes" id="UP000187455">
    <property type="component" value="Unassembled WGS sequence"/>
</dbReference>
<feature type="domain" description="ADF-H" evidence="9">
    <location>
        <begin position="150"/>
        <end position="303"/>
    </location>
</feature>
<keyword evidence="4" id="KW-0677">Repeat</keyword>
<evidence type="ECO:0000256" key="4">
    <source>
        <dbReference type="ARBA" id="ARBA00022737"/>
    </source>
</evidence>
<feature type="region of interest" description="Disordered" evidence="8">
    <location>
        <begin position="329"/>
        <end position="354"/>
    </location>
</feature>
<proteinExistence type="inferred from homology"/>
<keyword evidence="11" id="KW-1185">Reference proteome</keyword>
<evidence type="ECO:0000259" key="9">
    <source>
        <dbReference type="PROSITE" id="PS51263"/>
    </source>
</evidence>
<feature type="domain" description="ADF-H" evidence="9">
    <location>
        <begin position="1"/>
        <end position="115"/>
    </location>
</feature>
<dbReference type="AlphaFoldDB" id="A0A1R0H5M7"/>
<dbReference type="GO" id="GO:0051016">
    <property type="term" value="P:barbed-end actin filament capping"/>
    <property type="evidence" value="ECO:0007669"/>
    <property type="project" value="TreeGrafter"/>
</dbReference>
<evidence type="ECO:0000256" key="8">
    <source>
        <dbReference type="SAM" id="MobiDB-lite"/>
    </source>
</evidence>
<keyword evidence="3" id="KW-0963">Cytoplasm</keyword>
<comment type="similarity">
    <text evidence="2">Belongs to the actin-binding proteins ADF family. Twinfilin subfamily.</text>
</comment>
<organism evidence="10 11">
    <name type="scientific">Smittium mucronatum</name>
    <dbReference type="NCBI Taxonomy" id="133383"/>
    <lineage>
        <taxon>Eukaryota</taxon>
        <taxon>Fungi</taxon>
        <taxon>Fungi incertae sedis</taxon>
        <taxon>Zoopagomycota</taxon>
        <taxon>Kickxellomycotina</taxon>
        <taxon>Harpellomycetes</taxon>
        <taxon>Harpellales</taxon>
        <taxon>Legeriomycetaceae</taxon>
        <taxon>Smittium</taxon>
    </lineage>
</organism>
<dbReference type="GO" id="GO:0005737">
    <property type="term" value="C:cytoplasm"/>
    <property type="evidence" value="ECO:0007669"/>
    <property type="project" value="TreeGrafter"/>
</dbReference>
<dbReference type="InterPro" id="IPR028458">
    <property type="entry name" value="Twinfilin"/>
</dbReference>
<name>A0A1R0H5M7_9FUNG</name>
<comment type="caution">
    <text evidence="10">The sequence shown here is derived from an EMBL/GenBank/DDBJ whole genome shotgun (WGS) entry which is preliminary data.</text>
</comment>
<dbReference type="STRING" id="133383.A0A1R0H5M7"/>
<evidence type="ECO:0000256" key="1">
    <source>
        <dbReference type="ARBA" id="ARBA00004245"/>
    </source>
</evidence>
<evidence type="ECO:0000256" key="5">
    <source>
        <dbReference type="ARBA" id="ARBA00023203"/>
    </source>
</evidence>
<evidence type="ECO:0000256" key="7">
    <source>
        <dbReference type="ARBA" id="ARBA00038532"/>
    </source>
</evidence>